<keyword evidence="2" id="KW-0808">Transferase</keyword>
<evidence type="ECO:0000313" key="2">
    <source>
        <dbReference type="EMBL" id="MBW3093307.1"/>
    </source>
</evidence>
<dbReference type="InterPro" id="IPR000182">
    <property type="entry name" value="GNAT_dom"/>
</dbReference>
<dbReference type="EMBL" id="JAHBBH010000036">
    <property type="protein sequence ID" value="MBW3093307.1"/>
    <property type="molecule type" value="Genomic_DNA"/>
</dbReference>
<dbReference type="Proteomes" id="UP000700815">
    <property type="component" value="Unassembled WGS sequence"/>
</dbReference>
<protein>
    <submittedName>
        <fullName evidence="2">GNAT family N-acetyltransferase</fullName>
        <ecNumber evidence="2">2.3.1.-</ecNumber>
    </submittedName>
</protein>
<dbReference type="GO" id="GO:0016746">
    <property type="term" value="F:acyltransferase activity"/>
    <property type="evidence" value="ECO:0007669"/>
    <property type="project" value="UniProtKB-KW"/>
</dbReference>
<dbReference type="EC" id="2.3.1.-" evidence="2"/>
<gene>
    <name evidence="2" type="ORF">KIH79_10330</name>
</gene>
<dbReference type="CDD" id="cd04301">
    <property type="entry name" value="NAT_SF"/>
    <property type="match status" value="1"/>
</dbReference>
<feature type="domain" description="N-acetyltransferase" evidence="1">
    <location>
        <begin position="5"/>
        <end position="221"/>
    </location>
</feature>
<comment type="caution">
    <text evidence="2">The sequence shown here is derived from an EMBL/GenBank/DDBJ whole genome shotgun (WGS) entry which is preliminary data.</text>
</comment>
<keyword evidence="3" id="KW-1185">Reference proteome</keyword>
<evidence type="ECO:0000313" key="3">
    <source>
        <dbReference type="Proteomes" id="UP000700815"/>
    </source>
</evidence>
<evidence type="ECO:0000259" key="1">
    <source>
        <dbReference type="PROSITE" id="PS51186"/>
    </source>
</evidence>
<sequence>MSDSVRLRPLRRRDYPALVDLMRRLWYDDVANPDHALRLAEADFELCLSRSTTATVADLDGRAIGVILGRIDDPRAKRLSKRWRPLICNRHRRRAIGVLLPLLCSREGREGIHEMRDIARIDDWLIWKVGRRDPAEVTLFILDGAVHGQGVGRRLFDHMLAEFRAAGVERYFLFTDTTCNVGFYDHRHLRRRAAYVVRHGEDAGIGFFLYEGRQSDEQTAKPKRTLRTFAAGLRSSRSENKTAVR</sequence>
<organism evidence="2 3">
    <name type="scientific">Bifidobacterium miconis</name>
    <dbReference type="NCBI Taxonomy" id="2834435"/>
    <lineage>
        <taxon>Bacteria</taxon>
        <taxon>Bacillati</taxon>
        <taxon>Actinomycetota</taxon>
        <taxon>Actinomycetes</taxon>
        <taxon>Bifidobacteriales</taxon>
        <taxon>Bifidobacteriaceae</taxon>
        <taxon>Bifidobacterium</taxon>
    </lineage>
</organism>
<dbReference type="RefSeq" id="WP_219059290.1">
    <property type="nucleotide sequence ID" value="NZ_JAHBBH010000036.1"/>
</dbReference>
<keyword evidence="2" id="KW-0012">Acyltransferase</keyword>
<dbReference type="PROSITE" id="PS51186">
    <property type="entry name" value="GNAT"/>
    <property type="match status" value="1"/>
</dbReference>
<proteinExistence type="predicted"/>
<name>A0ABS6WJ53_9BIFI</name>
<reference evidence="2 3" key="1">
    <citation type="submission" date="2021-05" db="EMBL/GenBank/DDBJ databases">
        <title>Phylogenetic classification of ten novel species belonging to the genus Bifidobacterium comprising B. colchicus sp. nov., B. abeli sp. nov., B. bicoloris sp. nov., B. guerezis sp. nov., B. rosaliae sp. nov., B. santillanensis sp. nov., B. argentati sp. nov., B. amazzoni sp. nov., B. pluviali sp. nov., and B. pinnaculum sp. nov.</title>
        <authorList>
            <person name="Lugli G.A."/>
            <person name="Ruiz Garcia L."/>
            <person name="Margolles A."/>
            <person name="Ventura M."/>
        </authorList>
    </citation>
    <scope>NUCLEOTIDE SEQUENCE [LARGE SCALE GENOMIC DNA]</scope>
    <source>
        <strain evidence="2 3">82T10</strain>
    </source>
</reference>
<accession>A0ABS6WJ53</accession>